<dbReference type="InterPro" id="IPR046240">
    <property type="entry name" value="DUF6273"/>
</dbReference>
<name>A0A8S5PQW9_9CAUD</name>
<sequence length="501" mass="55265">MLEFVSAIKSRLQSLAKTGERLIVASDSEELFVDKGGERIQIRDIIRLSTDAERTATLAPLDKLYFVVSTGKLWSYRNGWECLNPAQESSAIRLPACTGIGVQYAAGGNVLSWIDPDDVFYNGAELARWEKTVLVCKEGSYPESAADGTVVAQTVRAEGTKNAYRNGFTDAGSRGGSGYCYRLFSQTESGPWNDLAANSFPNENVFSWGLVQKFVREGLGATKFPVGTVFEVQHGEYKHPDGTGLTFRVVGHDQVPAADESLTHTMCLDMTDALFATPLDAAEKTYGFTDDRYAQAGKTYYKLNTSDNTYTELVEGTDYKVGDYIVGKYEKNTGVRDQLGYSRFSQSNLLQWLNSTASSIDWFERKSIWDIYSQVLILKNGFCQNLDAEFLAAVSPARITTALPAADGGGFETTDAKFWILSISQINGTQTNGVTENERLEWYQAGNDPAKILMNGSAIDMCWLRSIYSTDDTRNRVIPLTRPYTYSANPVPGVVPVCIIA</sequence>
<dbReference type="EMBL" id="BK015477">
    <property type="protein sequence ID" value="DAE08841.1"/>
    <property type="molecule type" value="Genomic_DNA"/>
</dbReference>
<reference evidence="2" key="1">
    <citation type="journal article" date="2021" name="Proc. Natl. Acad. Sci. U.S.A.">
        <title>A Catalog of Tens of Thousands of Viruses from Human Metagenomes Reveals Hidden Associations with Chronic Diseases.</title>
        <authorList>
            <person name="Tisza M.J."/>
            <person name="Buck C.B."/>
        </authorList>
    </citation>
    <scope>NUCLEOTIDE SEQUENCE</scope>
    <source>
        <strain evidence="2">Ct8dV2</strain>
    </source>
</reference>
<feature type="domain" description="DUF6273" evidence="1">
    <location>
        <begin position="336"/>
        <end position="473"/>
    </location>
</feature>
<evidence type="ECO:0000313" key="2">
    <source>
        <dbReference type="EMBL" id="DAE08841.1"/>
    </source>
</evidence>
<dbReference type="Pfam" id="PF19789">
    <property type="entry name" value="DUF6273"/>
    <property type="match status" value="1"/>
</dbReference>
<accession>A0A8S5PQW9</accession>
<protein>
    <recommendedName>
        <fullName evidence="1">DUF6273 domain-containing protein</fullName>
    </recommendedName>
</protein>
<proteinExistence type="predicted"/>
<evidence type="ECO:0000259" key="1">
    <source>
        <dbReference type="Pfam" id="PF19789"/>
    </source>
</evidence>
<organism evidence="2">
    <name type="scientific">Podoviridae sp. ct8dV2</name>
    <dbReference type="NCBI Taxonomy" id="2825222"/>
    <lineage>
        <taxon>Viruses</taxon>
        <taxon>Duplodnaviria</taxon>
        <taxon>Heunggongvirae</taxon>
        <taxon>Uroviricota</taxon>
        <taxon>Caudoviricetes</taxon>
    </lineage>
</organism>